<name>A0A2U0SGN6_9SPHN</name>
<organism evidence="1 2">
    <name type="scientific">Sphingomonas pokkalii</name>
    <dbReference type="NCBI Taxonomy" id="2175090"/>
    <lineage>
        <taxon>Bacteria</taxon>
        <taxon>Pseudomonadati</taxon>
        <taxon>Pseudomonadota</taxon>
        <taxon>Alphaproteobacteria</taxon>
        <taxon>Sphingomonadales</taxon>
        <taxon>Sphingomonadaceae</taxon>
        <taxon>Sphingomonas</taxon>
    </lineage>
</organism>
<accession>A0A2U0SGN6</accession>
<dbReference type="OrthoDB" id="7584655at2"/>
<comment type="caution">
    <text evidence="1">The sequence shown here is derived from an EMBL/GenBank/DDBJ whole genome shotgun (WGS) entry which is preliminary data.</text>
</comment>
<reference evidence="1 2" key="1">
    <citation type="submission" date="2018-05" db="EMBL/GenBank/DDBJ databases">
        <title>Description of Sphingomonas pokkalii sp nov, isolated from the rhizosphere of saline tolerant pokkali rice and its draft genome analysis.</title>
        <authorList>
            <person name="Menon R."/>
            <person name="Kumari S."/>
            <person name="Rameshkumar N."/>
        </authorList>
    </citation>
    <scope>NUCLEOTIDE SEQUENCE [LARGE SCALE GENOMIC DNA]</scope>
    <source>
        <strain evidence="1 2">L3B27</strain>
    </source>
</reference>
<protein>
    <recommendedName>
        <fullName evidence="3">General secretion pathway protein GspM</fullName>
    </recommendedName>
</protein>
<dbReference type="Proteomes" id="UP000245890">
    <property type="component" value="Unassembled WGS sequence"/>
</dbReference>
<keyword evidence="2" id="KW-1185">Reference proteome</keyword>
<dbReference type="RefSeq" id="WP_116469865.1">
    <property type="nucleotide sequence ID" value="NZ_QENQ01000001.1"/>
</dbReference>
<dbReference type="AlphaFoldDB" id="A0A2U0SGN6"/>
<evidence type="ECO:0000313" key="2">
    <source>
        <dbReference type="Proteomes" id="UP000245890"/>
    </source>
</evidence>
<gene>
    <name evidence="1" type="ORF">DD559_14790</name>
</gene>
<sequence length="151" mass="15586">MRRRPLLYGVLLGLVLALSLAPWTGAAIGALAKARAERARLAGLAAAPAAPIAVLAPSLAFPAQGGDAAMRVRIERLARGGGVLVEALAPAAAPAPLIAVTIRLSGPEKAVIAVADAIERERPLLRFRSWRIEPAEGSGVRLRGDLIGAVR</sequence>
<evidence type="ECO:0000313" key="1">
    <source>
        <dbReference type="EMBL" id="PVX30454.1"/>
    </source>
</evidence>
<dbReference type="EMBL" id="QENQ01000001">
    <property type="protein sequence ID" value="PVX30454.1"/>
    <property type="molecule type" value="Genomic_DNA"/>
</dbReference>
<proteinExistence type="predicted"/>
<evidence type="ECO:0008006" key="3">
    <source>
        <dbReference type="Google" id="ProtNLM"/>
    </source>
</evidence>